<gene>
    <name evidence="2" type="ORF">UFOPK4237_01035</name>
</gene>
<accession>A0A6J7SFC5</accession>
<name>A0A6J7SFC5_9ZZZZ</name>
<sequence length="472" mass="52625">MSEVAPKARLKRCRNQWSKADGDGDRLRDEQRYEKHWTVAQSLRFAWARGHGTNESMRISEYLYVMTDLGKATVRSRVGKMASRIIPNLDERAWRKTRVELAAHWRRDGAGLSGVPRQSSLPMGGPVSSRPVHIVVVPMDGPTHESWKPAGGNFFYEIQQAAREFAPNAEISIFSVEPGEQPSSWHGRLAHYLIEMGATHLVAQVETDPERAGTWTWDVLWADLAEQWDGVLLGVMFDSAFRLITLQSRELARISDRFVLVDICMPMDGVLKKGRTEVGPVNMPISNETLAVIDECIHGLPKIHDVSFIGALYPYRVELLDQVRAHGANVAVNPHRVDVATDFESSRTAQPTYLDYMTGIAQSRMTINFSESSAGLVQQLKTRILEAACVGTLVLTDDVDRTSRFWDESEYGFFASPQELPSVVERLLADPVALDAAALRGRARARLINVSSFWGGIDSGLAARKLRGITTL</sequence>
<dbReference type="AlphaFoldDB" id="A0A6J7SFC5"/>
<evidence type="ECO:0000313" key="2">
    <source>
        <dbReference type="EMBL" id="CAB5039741.1"/>
    </source>
</evidence>
<dbReference type="EMBL" id="CAFBPZ010000067">
    <property type="protein sequence ID" value="CAB5039741.1"/>
    <property type="molecule type" value="Genomic_DNA"/>
</dbReference>
<feature type="domain" description="Spore protein YkvP/CgeB glycosyl transferase-like" evidence="1">
    <location>
        <begin position="351"/>
        <end position="445"/>
    </location>
</feature>
<proteinExistence type="predicted"/>
<protein>
    <submittedName>
        <fullName evidence="2">Unannotated protein</fullName>
    </submittedName>
</protein>
<dbReference type="InterPro" id="IPR055259">
    <property type="entry name" value="YkvP/CgeB_Glyco_trans-like"/>
</dbReference>
<organism evidence="2">
    <name type="scientific">freshwater metagenome</name>
    <dbReference type="NCBI Taxonomy" id="449393"/>
    <lineage>
        <taxon>unclassified sequences</taxon>
        <taxon>metagenomes</taxon>
        <taxon>ecological metagenomes</taxon>
    </lineage>
</organism>
<reference evidence="2" key="1">
    <citation type="submission" date="2020-05" db="EMBL/GenBank/DDBJ databases">
        <authorList>
            <person name="Chiriac C."/>
            <person name="Salcher M."/>
            <person name="Ghai R."/>
            <person name="Kavagutti S V."/>
        </authorList>
    </citation>
    <scope>NUCLEOTIDE SEQUENCE</scope>
</reference>
<evidence type="ECO:0000259" key="1">
    <source>
        <dbReference type="Pfam" id="PF13524"/>
    </source>
</evidence>
<dbReference type="Pfam" id="PF13524">
    <property type="entry name" value="Glyco_trans_1_2"/>
    <property type="match status" value="1"/>
</dbReference>